<dbReference type="Proteomes" id="UP000694413">
    <property type="component" value="Unassembled WGS sequence"/>
</dbReference>
<dbReference type="GO" id="GO:0003688">
    <property type="term" value="F:DNA replication origin binding"/>
    <property type="evidence" value="ECO:0007669"/>
    <property type="project" value="TreeGrafter"/>
</dbReference>
<feature type="domain" description="Orc1-like AAA ATPase" evidence="1">
    <location>
        <begin position="18"/>
        <end position="62"/>
    </location>
</feature>
<sequence>LRERFCRHCAAGRLFGMEQQHLLELLRRTTVHGESNSALLIGPRGSGKSALLNHVLKDLREMEQVRENLLEVHLNGLLQTNDSVALKEITRQLQLENVVGDKVFVNVSSFKNTFPCYFSRWV</sequence>
<dbReference type="InterPro" id="IPR027417">
    <property type="entry name" value="P-loop_NTPase"/>
</dbReference>
<dbReference type="Gene3D" id="3.40.50.300">
    <property type="entry name" value="P-loop containing nucleotide triphosphate hydrolases"/>
    <property type="match status" value="1"/>
</dbReference>
<evidence type="ECO:0000259" key="1">
    <source>
        <dbReference type="Pfam" id="PF13191"/>
    </source>
</evidence>
<evidence type="ECO:0000313" key="3">
    <source>
        <dbReference type="Proteomes" id="UP000694413"/>
    </source>
</evidence>
<dbReference type="SUPFAM" id="SSF52540">
    <property type="entry name" value="P-loop containing nucleoside triphosphate hydrolases"/>
    <property type="match status" value="1"/>
</dbReference>
<keyword evidence="3" id="KW-1185">Reference proteome</keyword>
<gene>
    <name evidence="2" type="primary">ORC4</name>
</gene>
<evidence type="ECO:0000313" key="2">
    <source>
        <dbReference type="Ensembl" id="ENSZALP00000013517.1"/>
    </source>
</evidence>
<organism evidence="2 3">
    <name type="scientific">Zonotrichia albicollis</name>
    <name type="common">White-throated sparrow</name>
    <name type="synonym">Fringilla albicollis</name>
    <dbReference type="NCBI Taxonomy" id="44394"/>
    <lineage>
        <taxon>Eukaryota</taxon>
        <taxon>Metazoa</taxon>
        <taxon>Chordata</taxon>
        <taxon>Craniata</taxon>
        <taxon>Vertebrata</taxon>
        <taxon>Euteleostomi</taxon>
        <taxon>Archelosauria</taxon>
        <taxon>Archosauria</taxon>
        <taxon>Dinosauria</taxon>
        <taxon>Saurischia</taxon>
        <taxon>Theropoda</taxon>
        <taxon>Coelurosauria</taxon>
        <taxon>Aves</taxon>
        <taxon>Neognathae</taxon>
        <taxon>Neoaves</taxon>
        <taxon>Telluraves</taxon>
        <taxon>Australaves</taxon>
        <taxon>Passeriformes</taxon>
        <taxon>Passerellidae</taxon>
        <taxon>Zonotrichia</taxon>
    </lineage>
</organism>
<dbReference type="GO" id="GO:0006270">
    <property type="term" value="P:DNA replication initiation"/>
    <property type="evidence" value="ECO:0007669"/>
    <property type="project" value="TreeGrafter"/>
</dbReference>
<dbReference type="InterPro" id="IPR041664">
    <property type="entry name" value="AAA_16"/>
</dbReference>
<dbReference type="PANTHER" id="PTHR12087">
    <property type="entry name" value="ORIGIN RECOGNITION COMPLEX SUBUNIT 4"/>
    <property type="match status" value="1"/>
</dbReference>
<accession>A0A8D2MTG0</accession>
<dbReference type="InterPro" id="IPR016527">
    <property type="entry name" value="ORC4"/>
</dbReference>
<dbReference type="AlphaFoldDB" id="A0A8D2MTG0"/>
<reference evidence="2" key="1">
    <citation type="submission" date="2025-08" db="UniProtKB">
        <authorList>
            <consortium name="Ensembl"/>
        </authorList>
    </citation>
    <scope>IDENTIFICATION</scope>
</reference>
<dbReference type="Pfam" id="PF13191">
    <property type="entry name" value="AAA_16"/>
    <property type="match status" value="1"/>
</dbReference>
<reference evidence="2" key="2">
    <citation type="submission" date="2025-09" db="UniProtKB">
        <authorList>
            <consortium name="Ensembl"/>
        </authorList>
    </citation>
    <scope>IDENTIFICATION</scope>
</reference>
<dbReference type="Ensembl" id="ENSZALT00000018439.1">
    <property type="protein sequence ID" value="ENSZALP00000013517.1"/>
    <property type="gene ID" value="ENSZALG00000011255.1"/>
</dbReference>
<dbReference type="PANTHER" id="PTHR12087:SF0">
    <property type="entry name" value="ORIGIN RECOGNITION COMPLEX SUBUNIT 4"/>
    <property type="match status" value="1"/>
</dbReference>
<protein>
    <submittedName>
        <fullName evidence="2">Origin recognition complex subunit 4</fullName>
    </submittedName>
</protein>
<proteinExistence type="predicted"/>
<name>A0A8D2MTG0_ZONAL</name>
<dbReference type="GO" id="GO:0005664">
    <property type="term" value="C:nuclear origin of replication recognition complex"/>
    <property type="evidence" value="ECO:0007669"/>
    <property type="project" value="TreeGrafter"/>
</dbReference>